<dbReference type="EMBL" id="CP013652">
    <property type="protein sequence ID" value="ALS21067.1"/>
    <property type="molecule type" value="Genomic_DNA"/>
</dbReference>
<evidence type="ECO:0000313" key="2">
    <source>
        <dbReference type="Proteomes" id="UP000061660"/>
    </source>
</evidence>
<dbReference type="AlphaFoldDB" id="A0A0U2ILM1"/>
<accession>A0A0U2ILM1</accession>
<name>A0A0U2ILM1_9BACL</name>
<dbReference type="OrthoDB" id="2629334at2"/>
<sequence>MISDEQLDIYRLESTLLRVVRDADSANDVKGIVVAWDDNTVMIRKPNRRLVKLDRRYHYQPFSEPRVSLFSIEEE</sequence>
<proteinExistence type="predicted"/>
<dbReference type="STRING" id="162209.IJ22_06820"/>
<organism evidence="1 2">
    <name type="scientific">Paenibacillus naphthalenovorans</name>
    <dbReference type="NCBI Taxonomy" id="162209"/>
    <lineage>
        <taxon>Bacteria</taxon>
        <taxon>Bacillati</taxon>
        <taxon>Bacillota</taxon>
        <taxon>Bacilli</taxon>
        <taxon>Bacillales</taxon>
        <taxon>Paenibacillaceae</taxon>
        <taxon>Paenibacillus</taxon>
    </lineage>
</organism>
<gene>
    <name evidence="1" type="ORF">IJ22_06820</name>
</gene>
<dbReference type="RefSeq" id="WP_054820161.1">
    <property type="nucleotide sequence ID" value="NZ_BJCS01000002.1"/>
</dbReference>
<dbReference type="Proteomes" id="UP000061660">
    <property type="component" value="Chromosome"/>
</dbReference>
<dbReference type="PATRIC" id="fig|162209.4.peg.723"/>
<reference evidence="2" key="1">
    <citation type="submission" date="2015-12" db="EMBL/GenBank/DDBJ databases">
        <title>Complete genome sequences of two moderately thermophilic Paenibacillus species.</title>
        <authorList>
            <person name="Butler R.III."/>
            <person name="Wang J."/>
            <person name="Stark B.C."/>
            <person name="Pombert J.-F."/>
        </authorList>
    </citation>
    <scope>NUCLEOTIDE SEQUENCE [LARGE SCALE GENOMIC DNA]</scope>
    <source>
        <strain evidence="2">32O-Y</strain>
    </source>
</reference>
<dbReference type="KEGG" id="pnp:IJ22_06820"/>
<reference evidence="1 2" key="2">
    <citation type="journal article" date="2016" name="Genome Announc.">
        <title>Complete Genome Sequences of Two Interactive Moderate Thermophiles, Paenibacillus napthalenovorans 32O-Y and Paenibacillus sp. 32O-W.</title>
        <authorList>
            <person name="Butler R.R.III."/>
            <person name="Wang J."/>
            <person name="Stark B.C."/>
            <person name="Pombert J.F."/>
        </authorList>
    </citation>
    <scope>NUCLEOTIDE SEQUENCE [LARGE SCALE GENOMIC DNA]</scope>
    <source>
        <strain evidence="1 2">32O-Y</strain>
    </source>
</reference>
<evidence type="ECO:0000313" key="1">
    <source>
        <dbReference type="EMBL" id="ALS21067.1"/>
    </source>
</evidence>
<keyword evidence="2" id="KW-1185">Reference proteome</keyword>
<protein>
    <submittedName>
        <fullName evidence="1">Uncharacterized protein</fullName>
    </submittedName>
</protein>